<dbReference type="GO" id="GO:0004674">
    <property type="term" value="F:protein serine/threonine kinase activity"/>
    <property type="evidence" value="ECO:0007669"/>
    <property type="project" value="TreeGrafter"/>
</dbReference>
<dbReference type="OrthoDB" id="289654at2759"/>
<evidence type="ECO:0000313" key="3">
    <source>
        <dbReference type="Proteomes" id="UP000785679"/>
    </source>
</evidence>
<dbReference type="InterPro" id="IPR008271">
    <property type="entry name" value="Ser/Thr_kinase_AS"/>
</dbReference>
<dbReference type="InterPro" id="IPR000719">
    <property type="entry name" value="Prot_kinase_dom"/>
</dbReference>
<dbReference type="Pfam" id="PF00069">
    <property type="entry name" value="Pkinase"/>
    <property type="match status" value="1"/>
</dbReference>
<comment type="caution">
    <text evidence="2">The sequence shown here is derived from an EMBL/GenBank/DDBJ whole genome shotgun (WGS) entry which is preliminary data.</text>
</comment>
<dbReference type="EMBL" id="RRYP01004077">
    <property type="protein sequence ID" value="TNV83192.1"/>
    <property type="molecule type" value="Genomic_DNA"/>
</dbReference>
<evidence type="ECO:0000259" key="1">
    <source>
        <dbReference type="PROSITE" id="PS50011"/>
    </source>
</evidence>
<dbReference type="InterPro" id="IPR011009">
    <property type="entry name" value="Kinase-like_dom_sf"/>
</dbReference>
<protein>
    <recommendedName>
        <fullName evidence="1">Protein kinase domain-containing protein</fullName>
    </recommendedName>
</protein>
<dbReference type="PANTHER" id="PTHR44167">
    <property type="entry name" value="OVARIAN-SPECIFIC SERINE/THREONINE-PROTEIN KINASE LOK-RELATED"/>
    <property type="match status" value="1"/>
</dbReference>
<dbReference type="GO" id="GO:0005524">
    <property type="term" value="F:ATP binding"/>
    <property type="evidence" value="ECO:0007669"/>
    <property type="project" value="InterPro"/>
</dbReference>
<dbReference type="GO" id="GO:0005737">
    <property type="term" value="C:cytoplasm"/>
    <property type="evidence" value="ECO:0007669"/>
    <property type="project" value="TreeGrafter"/>
</dbReference>
<dbReference type="GO" id="GO:0044773">
    <property type="term" value="P:mitotic DNA damage checkpoint signaling"/>
    <property type="evidence" value="ECO:0007669"/>
    <property type="project" value="TreeGrafter"/>
</dbReference>
<reference evidence="2" key="1">
    <citation type="submission" date="2019-06" db="EMBL/GenBank/DDBJ databases">
        <authorList>
            <person name="Zheng W."/>
        </authorList>
    </citation>
    <scope>NUCLEOTIDE SEQUENCE</scope>
    <source>
        <strain evidence="2">QDHG01</strain>
    </source>
</reference>
<dbReference type="SUPFAM" id="SSF56112">
    <property type="entry name" value="Protein kinase-like (PK-like)"/>
    <property type="match status" value="1"/>
</dbReference>
<dbReference type="Proteomes" id="UP000785679">
    <property type="component" value="Unassembled WGS sequence"/>
</dbReference>
<proteinExistence type="predicted"/>
<gene>
    <name evidence="2" type="ORF">FGO68_gene12144</name>
</gene>
<keyword evidence="3" id="KW-1185">Reference proteome</keyword>
<dbReference type="GO" id="GO:0005634">
    <property type="term" value="C:nucleus"/>
    <property type="evidence" value="ECO:0007669"/>
    <property type="project" value="TreeGrafter"/>
</dbReference>
<sequence length="567" mass="64982">MNENFQKFLINFLQTDAQSHDSDNESQHIRSDIQMLGDVLFTETPENINYPKSVPRQQALMAFSNKDICLIFFQGEEVIKKVKVQFAQFQIVEQSENCNKENLDSRDVKSSCLLPKPCTHQSIILTTKSTTIRITSSETEDERRNSIIQEWKHILNPFVIQCNIHDAYQISEQIGEGAQGQVFKGFNKIGEIQRICAIKVIHLQKICYDITLLSQIKNELSLQQMLHQCEGVLKVREIFIDLQYVFIILDYQSEGTILSKMLGETHFEDFQIRFIMTQLLLTVNFIHQMGIVHRDIKLENVLINQVSEKIYDVKIGDFGLACLLLQTGQKLYEKCGSPSYIAPEVLKGDGYRHECDIFSLGSIFFNLLTGAYLVNGTTQSEVLLKNEKFDLAQINDMEIQNPQSKDLLMKMLNPDSTLRITSHDALLHCFFKEDHLLINDLLQENKKILSDQNKSASQLTCQQATYQLNAQTSTARQVGAFTSQLLEQNPLINHQYISANRHEQIQIHQKIQTTLAVRLGVSEQELEIMKLGRLPMKQLPSFGLGAKSVNYFQAIKRMHSKLSVKDE</sequence>
<name>A0A8J8T5J4_HALGN</name>
<dbReference type="PROSITE" id="PS00108">
    <property type="entry name" value="PROTEIN_KINASE_ST"/>
    <property type="match status" value="1"/>
</dbReference>
<dbReference type="SMART" id="SM00220">
    <property type="entry name" value="S_TKc"/>
    <property type="match status" value="1"/>
</dbReference>
<accession>A0A8J8T5J4</accession>
<organism evidence="2 3">
    <name type="scientific">Halteria grandinella</name>
    <dbReference type="NCBI Taxonomy" id="5974"/>
    <lineage>
        <taxon>Eukaryota</taxon>
        <taxon>Sar</taxon>
        <taxon>Alveolata</taxon>
        <taxon>Ciliophora</taxon>
        <taxon>Intramacronucleata</taxon>
        <taxon>Spirotrichea</taxon>
        <taxon>Stichotrichia</taxon>
        <taxon>Sporadotrichida</taxon>
        <taxon>Halteriidae</taxon>
        <taxon>Halteria</taxon>
    </lineage>
</organism>
<dbReference type="Gene3D" id="1.10.510.10">
    <property type="entry name" value="Transferase(Phosphotransferase) domain 1"/>
    <property type="match status" value="1"/>
</dbReference>
<evidence type="ECO:0000313" key="2">
    <source>
        <dbReference type="EMBL" id="TNV83192.1"/>
    </source>
</evidence>
<dbReference type="PANTHER" id="PTHR44167:SF18">
    <property type="entry name" value="PROTEIN KINASE DOMAIN-CONTAINING PROTEIN"/>
    <property type="match status" value="1"/>
</dbReference>
<dbReference type="PROSITE" id="PS50011">
    <property type="entry name" value="PROTEIN_KINASE_DOM"/>
    <property type="match status" value="1"/>
</dbReference>
<dbReference type="AlphaFoldDB" id="A0A8J8T5J4"/>
<feature type="domain" description="Protein kinase" evidence="1">
    <location>
        <begin position="168"/>
        <end position="431"/>
    </location>
</feature>